<accession>A0A7W7LMP2</accession>
<dbReference type="AlphaFoldDB" id="A0A7W7LMP2"/>
<protein>
    <submittedName>
        <fullName evidence="6">8-oxo-dGTP pyrophosphatase MutT (NUDIX family)</fullName>
    </submittedName>
</protein>
<keyword evidence="7" id="KW-1185">Reference proteome</keyword>
<dbReference type="Proteomes" id="UP000556084">
    <property type="component" value="Unassembled WGS sequence"/>
</dbReference>
<dbReference type="EMBL" id="JACHJH010000002">
    <property type="protein sequence ID" value="MBB4892627.1"/>
    <property type="molecule type" value="Genomic_DNA"/>
</dbReference>
<dbReference type="InterPro" id="IPR020084">
    <property type="entry name" value="NUDIX_hydrolase_CS"/>
</dbReference>
<evidence type="ECO:0000259" key="5">
    <source>
        <dbReference type="PROSITE" id="PS51462"/>
    </source>
</evidence>
<dbReference type="PANTHER" id="PTHR43046:SF16">
    <property type="entry name" value="ADP-RIBOSE PYROPHOSPHATASE YJHB-RELATED"/>
    <property type="match status" value="1"/>
</dbReference>
<evidence type="ECO:0000256" key="3">
    <source>
        <dbReference type="ARBA" id="ARBA00022801"/>
    </source>
</evidence>
<keyword evidence="3 4" id="KW-0378">Hydrolase</keyword>
<evidence type="ECO:0000313" key="7">
    <source>
        <dbReference type="Proteomes" id="UP000556084"/>
    </source>
</evidence>
<dbReference type="SUPFAM" id="SSF55811">
    <property type="entry name" value="Nudix"/>
    <property type="match status" value="1"/>
</dbReference>
<gene>
    <name evidence="6" type="ORF">FHS39_001638</name>
</gene>
<evidence type="ECO:0000256" key="1">
    <source>
        <dbReference type="ARBA" id="ARBA00001946"/>
    </source>
</evidence>
<reference evidence="6 7" key="1">
    <citation type="submission" date="2020-08" db="EMBL/GenBank/DDBJ databases">
        <title>Genomic Encyclopedia of Type Strains, Phase III (KMG-III): the genomes of soil and plant-associated and newly described type strains.</title>
        <authorList>
            <person name="Whitman W."/>
        </authorList>
    </citation>
    <scope>NUCLEOTIDE SEQUENCE [LARGE SCALE GENOMIC DNA]</scope>
    <source>
        <strain evidence="6 7">CECT 3266</strain>
    </source>
</reference>
<dbReference type="PROSITE" id="PS00893">
    <property type="entry name" value="NUDIX_BOX"/>
    <property type="match status" value="1"/>
</dbReference>
<dbReference type="PANTHER" id="PTHR43046">
    <property type="entry name" value="GDP-MANNOSE MANNOSYL HYDROLASE"/>
    <property type="match status" value="1"/>
</dbReference>
<comment type="cofactor">
    <cofactor evidence="1">
        <name>Mg(2+)</name>
        <dbReference type="ChEBI" id="CHEBI:18420"/>
    </cofactor>
</comment>
<dbReference type="InterPro" id="IPR020476">
    <property type="entry name" value="Nudix_hydrolase"/>
</dbReference>
<evidence type="ECO:0000256" key="4">
    <source>
        <dbReference type="RuleBase" id="RU003476"/>
    </source>
</evidence>
<dbReference type="GO" id="GO:0016787">
    <property type="term" value="F:hydrolase activity"/>
    <property type="evidence" value="ECO:0007669"/>
    <property type="project" value="UniProtKB-KW"/>
</dbReference>
<sequence>MGRRDFEDDPDAPAANSLVPAASAIVVDAAGRVLLQRRSDNGMWALPGGAMNLGESLAECAVRETKEETGLDIEVTGIVGTYTDPRHVFAYDDGEVRQEFSICLLACPVGTDVDRLVASDESTDVGWFAPDEVDGLPMVHGIRKRLDDWRRGRMPAIR</sequence>
<dbReference type="InterPro" id="IPR015797">
    <property type="entry name" value="NUDIX_hydrolase-like_dom_sf"/>
</dbReference>
<comment type="caution">
    <text evidence="6">The sequence shown here is derived from an EMBL/GenBank/DDBJ whole genome shotgun (WGS) entry which is preliminary data.</text>
</comment>
<dbReference type="Gene3D" id="3.90.79.10">
    <property type="entry name" value="Nucleoside Triphosphate Pyrophosphohydrolase"/>
    <property type="match status" value="1"/>
</dbReference>
<evidence type="ECO:0000313" key="6">
    <source>
        <dbReference type="EMBL" id="MBB4892627.1"/>
    </source>
</evidence>
<feature type="domain" description="Nudix hydrolase" evidence="5">
    <location>
        <begin position="17"/>
        <end position="151"/>
    </location>
</feature>
<evidence type="ECO:0000256" key="2">
    <source>
        <dbReference type="ARBA" id="ARBA00005582"/>
    </source>
</evidence>
<proteinExistence type="inferred from homology"/>
<dbReference type="RefSeq" id="WP_184347790.1">
    <property type="nucleotide sequence ID" value="NZ_JACHJH010000002.1"/>
</dbReference>
<comment type="similarity">
    <text evidence="2 4">Belongs to the Nudix hydrolase family.</text>
</comment>
<dbReference type="InterPro" id="IPR000086">
    <property type="entry name" value="NUDIX_hydrolase_dom"/>
</dbReference>
<dbReference type="PRINTS" id="PR00502">
    <property type="entry name" value="NUDIXFAMILY"/>
</dbReference>
<organism evidence="6 7">
    <name type="scientific">Streptomyces olivoverticillatus</name>
    <dbReference type="NCBI Taxonomy" id="66427"/>
    <lineage>
        <taxon>Bacteria</taxon>
        <taxon>Bacillati</taxon>
        <taxon>Actinomycetota</taxon>
        <taxon>Actinomycetes</taxon>
        <taxon>Kitasatosporales</taxon>
        <taxon>Streptomycetaceae</taxon>
        <taxon>Streptomyces</taxon>
    </lineage>
</organism>
<dbReference type="Pfam" id="PF00293">
    <property type="entry name" value="NUDIX"/>
    <property type="match status" value="1"/>
</dbReference>
<dbReference type="PROSITE" id="PS51462">
    <property type="entry name" value="NUDIX"/>
    <property type="match status" value="1"/>
</dbReference>
<name>A0A7W7LMP2_9ACTN</name>